<keyword evidence="1" id="KW-0732">Signal</keyword>
<dbReference type="GO" id="GO:0007165">
    <property type="term" value="P:signal transduction"/>
    <property type="evidence" value="ECO:0007669"/>
    <property type="project" value="TreeGrafter"/>
</dbReference>
<dbReference type="PANTHER" id="PTHR32060:SF30">
    <property type="entry name" value="CARBOXY-TERMINAL PROCESSING PROTEASE CTPA"/>
    <property type="match status" value="1"/>
</dbReference>
<feature type="signal peptide" evidence="1">
    <location>
        <begin position="1"/>
        <end position="18"/>
    </location>
</feature>
<dbReference type="Proteomes" id="UP000215244">
    <property type="component" value="Chromosome"/>
</dbReference>
<evidence type="ECO:0000256" key="1">
    <source>
        <dbReference type="SAM" id="SignalP"/>
    </source>
</evidence>
<dbReference type="GO" id="GO:0008236">
    <property type="term" value="F:serine-type peptidase activity"/>
    <property type="evidence" value="ECO:0007669"/>
    <property type="project" value="InterPro"/>
</dbReference>
<dbReference type="GO" id="GO:0004175">
    <property type="term" value="F:endopeptidase activity"/>
    <property type="evidence" value="ECO:0007669"/>
    <property type="project" value="TreeGrafter"/>
</dbReference>
<dbReference type="RefSeq" id="WP_094996502.1">
    <property type="nucleotide sequence ID" value="NZ_BMJL01000006.1"/>
</dbReference>
<dbReference type="PROSITE" id="PS51257">
    <property type="entry name" value="PROKAR_LIPOPROTEIN"/>
    <property type="match status" value="1"/>
</dbReference>
<dbReference type="AlphaFoldDB" id="A0A223V4V2"/>
<dbReference type="SUPFAM" id="SSF50156">
    <property type="entry name" value="PDZ domain-like"/>
    <property type="match status" value="1"/>
</dbReference>
<feature type="domain" description="Tail specific protease" evidence="2">
    <location>
        <begin position="500"/>
        <end position="711"/>
    </location>
</feature>
<dbReference type="InterPro" id="IPR036034">
    <property type="entry name" value="PDZ_sf"/>
</dbReference>
<dbReference type="Gene3D" id="3.30.750.44">
    <property type="match status" value="1"/>
</dbReference>
<organism evidence="3 4">
    <name type="scientific">Maribacter cobaltidurans</name>
    <dbReference type="NCBI Taxonomy" id="1178778"/>
    <lineage>
        <taxon>Bacteria</taxon>
        <taxon>Pseudomonadati</taxon>
        <taxon>Bacteroidota</taxon>
        <taxon>Flavobacteriia</taxon>
        <taxon>Flavobacteriales</taxon>
        <taxon>Flavobacteriaceae</taxon>
        <taxon>Maribacter</taxon>
    </lineage>
</organism>
<evidence type="ECO:0000259" key="2">
    <source>
        <dbReference type="SMART" id="SM00245"/>
    </source>
</evidence>
<dbReference type="InterPro" id="IPR005151">
    <property type="entry name" value="Tail-specific_protease"/>
</dbReference>
<reference evidence="3 4" key="1">
    <citation type="submission" date="2017-08" db="EMBL/GenBank/DDBJ databases">
        <title>The complete genome sequence of Maribacter sp. B1, isolated from deep-sea sediment.</title>
        <authorList>
            <person name="Wu Y.-H."/>
            <person name="Cheng H."/>
            <person name="Xu X.-W."/>
        </authorList>
    </citation>
    <scope>NUCLEOTIDE SEQUENCE [LARGE SCALE GENOMIC DNA]</scope>
    <source>
        <strain evidence="3 4">B1</strain>
    </source>
</reference>
<dbReference type="SUPFAM" id="SSF52096">
    <property type="entry name" value="ClpP/crotonase"/>
    <property type="match status" value="1"/>
</dbReference>
<dbReference type="Gene3D" id="3.90.226.10">
    <property type="entry name" value="2-enoyl-CoA Hydratase, Chain A, domain 1"/>
    <property type="match status" value="1"/>
</dbReference>
<proteinExistence type="predicted"/>
<dbReference type="GO" id="GO:0030288">
    <property type="term" value="C:outer membrane-bounded periplasmic space"/>
    <property type="evidence" value="ECO:0007669"/>
    <property type="project" value="TreeGrafter"/>
</dbReference>
<dbReference type="EMBL" id="CP022957">
    <property type="protein sequence ID" value="ASV29879.1"/>
    <property type="molecule type" value="Genomic_DNA"/>
</dbReference>
<dbReference type="GO" id="GO:0006508">
    <property type="term" value="P:proteolysis"/>
    <property type="evidence" value="ECO:0007669"/>
    <property type="project" value="InterPro"/>
</dbReference>
<name>A0A223V4V2_9FLAO</name>
<gene>
    <name evidence="3" type="ORF">CJ263_06395</name>
</gene>
<dbReference type="OrthoDB" id="5379939at2"/>
<accession>A0A223V4V2</accession>
<protein>
    <submittedName>
        <fullName evidence="3">Peptidase S41</fullName>
    </submittedName>
</protein>
<feature type="chain" id="PRO_5013279469" evidence="1">
    <location>
        <begin position="19"/>
        <end position="735"/>
    </location>
</feature>
<dbReference type="SMART" id="SM00245">
    <property type="entry name" value="TSPc"/>
    <property type="match status" value="1"/>
</dbReference>
<dbReference type="Pfam" id="PF03572">
    <property type="entry name" value="Peptidase_S41"/>
    <property type="match status" value="1"/>
</dbReference>
<keyword evidence="4" id="KW-1185">Reference proteome</keyword>
<evidence type="ECO:0000313" key="3">
    <source>
        <dbReference type="EMBL" id="ASV29879.1"/>
    </source>
</evidence>
<dbReference type="Gene3D" id="2.60.120.260">
    <property type="entry name" value="Galactose-binding domain-like"/>
    <property type="match status" value="1"/>
</dbReference>
<dbReference type="KEGG" id="marb:CJ263_06395"/>
<dbReference type="InterPro" id="IPR029045">
    <property type="entry name" value="ClpP/crotonase-like_dom_sf"/>
</dbReference>
<dbReference type="CDD" id="cd07562">
    <property type="entry name" value="Peptidase_S41_TRI"/>
    <property type="match status" value="1"/>
</dbReference>
<evidence type="ECO:0000313" key="4">
    <source>
        <dbReference type="Proteomes" id="UP000215244"/>
    </source>
</evidence>
<sequence length="735" mass="83806">MKKFLFFLLASIMISCTAQESSKYNLGFETQKDPLQLADGWIEWGKYEISIDTLAHSGNYAGKINSGESEDGFGSIAYEIPANYKGERIELKGYMKIKNVSDGFAGLLLRVDGNGSTLAFDNMQRRQITGTKDWEQYSITLNYPEDAQRIYVAGILVGKGEAWFDDFVLSIDGKDVQMLKEVEYKPSKAELDKEFIDASRIELTEPSPKQIESLELLGRVWGFLKYHHLEIAKGNYNWDFELFRFLPAYIKTTDKNESKRQLVDRITSLGKLEDCTNCEPTNESAFLKPDLEWIYQQEEDLKSALLDVYKNRSQGKHYYITKAANVGNPEFKNENSYYDMPYPDDGYRLLSLYRYWNMINYFFPYRHLMDENWNTKLAEYIPVFLNAKNELEYELAALQLIAEIQDTHANIYGDMEQLDAWKGINYPPVHVRFIENQLVVTDYYNEEFANRDGLKVGDIISEIQGKPVDEIVAEKTKYYPASNVPTRLRNLSEDILRSNNKELDITLISKDRKPRTQSVTLYPKDSLEIFRWYKKSEGSSYKILDGNIGYVNLQNIKESDVSKIKEEFKGTKGIIVDIRNYPAIFVPFSLGPYFVSQSTPFVKFTQGNIDHPGEFTFTDTLEIPNDGEAYKGKLVVLVNELTQSMAEYTTMALKAGENITVLGSTTAGADGNVSTILLPGGLRTMISGIGVYYPNGEETQRVGIVPDVEVKPTIVGIRNGKDEVLEKAIQLISEE</sequence>
<dbReference type="PANTHER" id="PTHR32060">
    <property type="entry name" value="TAIL-SPECIFIC PROTEASE"/>
    <property type="match status" value="1"/>
</dbReference>
<dbReference type="Gene3D" id="2.30.42.10">
    <property type="match status" value="1"/>
</dbReference>